<dbReference type="Pfam" id="PF13676">
    <property type="entry name" value="TIR_2"/>
    <property type="match status" value="1"/>
</dbReference>
<dbReference type="GO" id="GO:0007165">
    <property type="term" value="P:signal transduction"/>
    <property type="evidence" value="ECO:0007669"/>
    <property type="project" value="InterPro"/>
</dbReference>
<feature type="domain" description="TIR" evidence="1">
    <location>
        <begin position="2"/>
        <end position="143"/>
    </location>
</feature>
<dbReference type="EMBL" id="WBKB01000014">
    <property type="protein sequence ID" value="KAB1640580.1"/>
    <property type="molecule type" value="Genomic_DNA"/>
</dbReference>
<organism evidence="2 3">
    <name type="scientific">Gulosibacter chungangensis</name>
    <dbReference type="NCBI Taxonomy" id="979746"/>
    <lineage>
        <taxon>Bacteria</taxon>
        <taxon>Bacillati</taxon>
        <taxon>Actinomycetota</taxon>
        <taxon>Actinomycetes</taxon>
        <taxon>Micrococcales</taxon>
        <taxon>Microbacteriaceae</taxon>
        <taxon>Gulosibacter</taxon>
    </lineage>
</organism>
<name>A0A7J5B8T7_9MICO</name>
<dbReference type="RefSeq" id="WP_158053475.1">
    <property type="nucleotide sequence ID" value="NZ_WBKB01000014.1"/>
</dbReference>
<proteinExistence type="predicted"/>
<dbReference type="Proteomes" id="UP000433493">
    <property type="component" value="Unassembled WGS sequence"/>
</dbReference>
<protein>
    <submittedName>
        <fullName evidence="2">TIR domain-containing protein</fullName>
    </submittedName>
</protein>
<evidence type="ECO:0000313" key="2">
    <source>
        <dbReference type="EMBL" id="KAB1640580.1"/>
    </source>
</evidence>
<keyword evidence="3" id="KW-1185">Reference proteome</keyword>
<comment type="caution">
    <text evidence="2">The sequence shown here is derived from an EMBL/GenBank/DDBJ whole genome shotgun (WGS) entry which is preliminary data.</text>
</comment>
<evidence type="ECO:0000313" key="3">
    <source>
        <dbReference type="Proteomes" id="UP000433493"/>
    </source>
</evidence>
<dbReference type="InterPro" id="IPR035897">
    <property type="entry name" value="Toll_tir_struct_dom_sf"/>
</dbReference>
<dbReference type="Gene3D" id="3.40.50.10140">
    <property type="entry name" value="Toll/interleukin-1 receptor homology (TIR) domain"/>
    <property type="match status" value="1"/>
</dbReference>
<dbReference type="InterPro" id="IPR000157">
    <property type="entry name" value="TIR_dom"/>
</dbReference>
<accession>A0A7J5B8T7</accession>
<dbReference type="AlphaFoldDB" id="A0A7J5B8T7"/>
<evidence type="ECO:0000259" key="1">
    <source>
        <dbReference type="PROSITE" id="PS50104"/>
    </source>
</evidence>
<dbReference type="OrthoDB" id="9147462at2"/>
<dbReference type="PROSITE" id="PS50104">
    <property type="entry name" value="TIR"/>
    <property type="match status" value="1"/>
</dbReference>
<gene>
    <name evidence="2" type="ORF">F8O05_14540</name>
</gene>
<sequence length="372" mass="41962">MANITGFWSYVHTDDEDESGRISQLARDVSSKFTMLTGEPIQLFLDRDELDWGDDWRSKIDSSLASIAFFVPVITPRYFMSEECRRELNYFARRAARLGIDELVLPVLWVDFSSLRADNPTDDLITLVRTFQWSDWTHLKYAEVGTGEYRRAVDELATRLVRANESATVSQALLEEAADLEEEEGPGELETLASMESSLPEMTNILVEVGEAIQSIGESMQGATIEIGGQQNPRTAMANRLRVARELSQSLKMPTDNIRNLGNDFASSLNEVDQGVRLMIARAPEEIERNPASATQFEDFFESIRSMLPEAEQGLGSVQNMIEQIEPIEKLSRDLRKPMRTLREGLTMFVDGLEVMRGWVALIDDTQLHVAS</sequence>
<dbReference type="SUPFAM" id="SSF52200">
    <property type="entry name" value="Toll/Interleukin receptor TIR domain"/>
    <property type="match status" value="1"/>
</dbReference>
<reference evidence="2 3" key="1">
    <citation type="submission" date="2019-09" db="EMBL/GenBank/DDBJ databases">
        <title>Phylogeny of genus Pseudoclavibacter and closely related genus.</title>
        <authorList>
            <person name="Li Y."/>
        </authorList>
    </citation>
    <scope>NUCLEOTIDE SEQUENCE [LARGE SCALE GENOMIC DNA]</scope>
    <source>
        <strain evidence="2 3">KCTC 13959</strain>
    </source>
</reference>